<keyword evidence="1" id="KW-1133">Transmembrane helix</keyword>
<dbReference type="AlphaFoldDB" id="A0A7R9AR80"/>
<accession>A0A7R9AR80</accession>
<reference evidence="2" key="1">
    <citation type="submission" date="2020-11" db="EMBL/GenBank/DDBJ databases">
        <authorList>
            <person name="Tran Van P."/>
        </authorList>
    </citation>
    <scope>NUCLEOTIDE SEQUENCE</scope>
</reference>
<evidence type="ECO:0000256" key="1">
    <source>
        <dbReference type="SAM" id="Phobius"/>
    </source>
</evidence>
<keyword evidence="1" id="KW-0812">Transmembrane</keyword>
<dbReference type="EMBL" id="OC000965">
    <property type="protein sequence ID" value="CAD7258783.1"/>
    <property type="molecule type" value="Genomic_DNA"/>
</dbReference>
<sequence length="93" mass="10378">MRITTILACAFSLLVISINIYLVYDTVTSSLNSSDWLPITAVIIVGILYMLFCAYLILHLAVNLGFFSSNQVINRYVRSPSETSSSTKKLRVL</sequence>
<gene>
    <name evidence="2" type="ORF">TSIB3V08_LOCUS3004</name>
</gene>
<keyword evidence="1" id="KW-0472">Membrane</keyword>
<organism evidence="2">
    <name type="scientific">Timema shepardi</name>
    <name type="common">Walking stick</name>
    <dbReference type="NCBI Taxonomy" id="629360"/>
    <lineage>
        <taxon>Eukaryota</taxon>
        <taxon>Metazoa</taxon>
        <taxon>Ecdysozoa</taxon>
        <taxon>Arthropoda</taxon>
        <taxon>Hexapoda</taxon>
        <taxon>Insecta</taxon>
        <taxon>Pterygota</taxon>
        <taxon>Neoptera</taxon>
        <taxon>Polyneoptera</taxon>
        <taxon>Phasmatodea</taxon>
        <taxon>Timematodea</taxon>
        <taxon>Timematoidea</taxon>
        <taxon>Timematidae</taxon>
        <taxon>Timema</taxon>
    </lineage>
</organism>
<proteinExistence type="predicted"/>
<feature type="transmembrane region" description="Helical" evidence="1">
    <location>
        <begin position="36"/>
        <end position="58"/>
    </location>
</feature>
<protein>
    <submittedName>
        <fullName evidence="2">Uncharacterized protein</fullName>
    </submittedName>
</protein>
<evidence type="ECO:0000313" key="2">
    <source>
        <dbReference type="EMBL" id="CAD7258783.1"/>
    </source>
</evidence>
<name>A0A7R9AR80_TIMSH</name>
<feature type="transmembrane region" description="Helical" evidence="1">
    <location>
        <begin position="7"/>
        <end position="24"/>
    </location>
</feature>